<evidence type="ECO:0000256" key="4">
    <source>
        <dbReference type="ARBA" id="ARBA00019465"/>
    </source>
</evidence>
<dbReference type="Gene3D" id="1.10.1040.10">
    <property type="entry name" value="N-(1-d-carboxylethyl)-l-norvaline Dehydrogenase, domain 2"/>
    <property type="match status" value="1"/>
</dbReference>
<evidence type="ECO:0000256" key="5">
    <source>
        <dbReference type="ARBA" id="ARBA00022655"/>
    </source>
</evidence>
<comment type="caution">
    <text evidence="13">The sequence shown here is derived from an EMBL/GenBank/DDBJ whole genome shotgun (WGS) entry which is preliminary data.</text>
</comment>
<evidence type="ECO:0000256" key="2">
    <source>
        <dbReference type="ARBA" id="ARBA00007870"/>
    </source>
</evidence>
<dbReference type="InterPro" id="IPR013332">
    <property type="entry name" value="KPR_N"/>
</dbReference>
<accession>A0A7W1WZI3</accession>
<evidence type="ECO:0000256" key="6">
    <source>
        <dbReference type="ARBA" id="ARBA00022857"/>
    </source>
</evidence>
<dbReference type="SUPFAM" id="SSF51735">
    <property type="entry name" value="NAD(P)-binding Rossmann-fold domains"/>
    <property type="match status" value="1"/>
</dbReference>
<evidence type="ECO:0000313" key="13">
    <source>
        <dbReference type="EMBL" id="MBA4503103.1"/>
    </source>
</evidence>
<dbReference type="FunFam" id="1.10.1040.10:FF:000017">
    <property type="entry name" value="2-dehydropantoate 2-reductase"/>
    <property type="match status" value="1"/>
</dbReference>
<sequence>MHWHILGAGAIGSLWADFLTRAGHSVSLIVRNRTTLDHWPSDCGLEINRSGHWQHVPCLLETPDADTPIEHLLVATKAYDTLSAIEALQPRLRAGTELVLLQNGMGQQQQLLERQYTHTLWAATTTAAAWLEQRHQVHCVSLGDTHIGPLTAETSLLPAGWEQLDIPLHPCTEIRPHLWRKLAINCAINPLTALYDCRNGELQEDPARTELMQHVCREVEQVATANGIELFPESLAVRANAVAQATCDNFSSMLQDIRHGRRSEIEQITGYLCREAERLNIDVPANHSLLHAIRALSPQDSAK</sequence>
<dbReference type="SUPFAM" id="SSF48179">
    <property type="entry name" value="6-phosphogluconate dehydrogenase C-terminal domain-like"/>
    <property type="match status" value="1"/>
</dbReference>
<evidence type="ECO:0000256" key="3">
    <source>
        <dbReference type="ARBA" id="ARBA00013014"/>
    </source>
</evidence>
<dbReference type="Gene3D" id="3.40.50.720">
    <property type="entry name" value="NAD(P)-binding Rossmann-like Domain"/>
    <property type="match status" value="1"/>
</dbReference>
<keyword evidence="7 10" id="KW-0560">Oxidoreductase</keyword>
<evidence type="ECO:0000259" key="12">
    <source>
        <dbReference type="Pfam" id="PF08546"/>
    </source>
</evidence>
<evidence type="ECO:0000256" key="8">
    <source>
        <dbReference type="ARBA" id="ARBA00032024"/>
    </source>
</evidence>
<comment type="pathway">
    <text evidence="1 10">Cofactor biosynthesis; (R)-pantothenate biosynthesis; (R)-pantoate from 3-methyl-2-oxobutanoate: step 2/2.</text>
</comment>
<dbReference type="GO" id="GO:0015940">
    <property type="term" value="P:pantothenate biosynthetic process"/>
    <property type="evidence" value="ECO:0007669"/>
    <property type="project" value="UniProtKB-UniPathway"/>
</dbReference>
<dbReference type="InterPro" id="IPR036291">
    <property type="entry name" value="NAD(P)-bd_dom_sf"/>
</dbReference>
<proteinExistence type="inferred from homology"/>
<dbReference type="PANTHER" id="PTHR43765:SF2">
    <property type="entry name" value="2-DEHYDROPANTOATE 2-REDUCTASE"/>
    <property type="match status" value="1"/>
</dbReference>
<comment type="function">
    <text evidence="10">Catalyzes the NADPH-dependent reduction of ketopantoate into pantoic acid.</text>
</comment>
<dbReference type="InterPro" id="IPR013752">
    <property type="entry name" value="KPA_reductase"/>
</dbReference>
<keyword evidence="5 10" id="KW-0566">Pantothenate biosynthesis</keyword>
<evidence type="ECO:0000259" key="11">
    <source>
        <dbReference type="Pfam" id="PF02558"/>
    </source>
</evidence>
<reference evidence="13 14" key="1">
    <citation type="submission" date="2020-07" db="EMBL/GenBank/DDBJ databases">
        <title>Bacterium isolated from marien macroalgae.</title>
        <authorList>
            <person name="Zhu K."/>
            <person name="Lu D."/>
            <person name="Du Z."/>
        </authorList>
    </citation>
    <scope>NUCLEOTIDE SEQUENCE [LARGE SCALE GENOMIC DNA]</scope>
    <source>
        <strain evidence="13 14">3-1745</strain>
    </source>
</reference>
<dbReference type="EMBL" id="JACEMT010000052">
    <property type="protein sequence ID" value="MBA4503103.1"/>
    <property type="molecule type" value="Genomic_DNA"/>
</dbReference>
<dbReference type="GO" id="GO:0050661">
    <property type="term" value="F:NADP binding"/>
    <property type="evidence" value="ECO:0007669"/>
    <property type="project" value="TreeGrafter"/>
</dbReference>
<dbReference type="InterPro" id="IPR008927">
    <property type="entry name" value="6-PGluconate_DH-like_C_sf"/>
</dbReference>
<evidence type="ECO:0000313" key="14">
    <source>
        <dbReference type="Proteomes" id="UP000538931"/>
    </source>
</evidence>
<name>A0A7W1WZI3_9GAMM</name>
<feature type="domain" description="Ketopantoate reductase C-terminal" evidence="12">
    <location>
        <begin position="174"/>
        <end position="296"/>
    </location>
</feature>
<organism evidence="13 14">
    <name type="scientific">Marinobacterium marinum</name>
    <dbReference type="NCBI Taxonomy" id="2756129"/>
    <lineage>
        <taxon>Bacteria</taxon>
        <taxon>Pseudomonadati</taxon>
        <taxon>Pseudomonadota</taxon>
        <taxon>Gammaproteobacteria</taxon>
        <taxon>Oceanospirillales</taxon>
        <taxon>Oceanospirillaceae</taxon>
        <taxon>Marinobacterium</taxon>
    </lineage>
</organism>
<keyword evidence="6 10" id="KW-0521">NADP</keyword>
<comment type="similarity">
    <text evidence="2 10">Belongs to the ketopantoate reductase family.</text>
</comment>
<dbReference type="Pfam" id="PF08546">
    <property type="entry name" value="ApbA_C"/>
    <property type="match status" value="1"/>
</dbReference>
<evidence type="ECO:0000256" key="7">
    <source>
        <dbReference type="ARBA" id="ARBA00023002"/>
    </source>
</evidence>
<evidence type="ECO:0000256" key="9">
    <source>
        <dbReference type="ARBA" id="ARBA00048793"/>
    </source>
</evidence>
<dbReference type="InterPro" id="IPR050838">
    <property type="entry name" value="Ketopantoate_reductase"/>
</dbReference>
<dbReference type="InterPro" id="IPR013328">
    <property type="entry name" value="6PGD_dom2"/>
</dbReference>
<dbReference type="NCBIfam" id="TIGR00745">
    <property type="entry name" value="apbA_panE"/>
    <property type="match status" value="1"/>
</dbReference>
<comment type="catalytic activity">
    <reaction evidence="9 10">
        <text>(R)-pantoate + NADP(+) = 2-dehydropantoate + NADPH + H(+)</text>
        <dbReference type="Rhea" id="RHEA:16233"/>
        <dbReference type="ChEBI" id="CHEBI:11561"/>
        <dbReference type="ChEBI" id="CHEBI:15378"/>
        <dbReference type="ChEBI" id="CHEBI:15980"/>
        <dbReference type="ChEBI" id="CHEBI:57783"/>
        <dbReference type="ChEBI" id="CHEBI:58349"/>
        <dbReference type="EC" id="1.1.1.169"/>
    </reaction>
</comment>
<dbReference type="InterPro" id="IPR003710">
    <property type="entry name" value="ApbA"/>
</dbReference>
<keyword evidence="14" id="KW-1185">Reference proteome</keyword>
<evidence type="ECO:0000256" key="10">
    <source>
        <dbReference type="RuleBase" id="RU362068"/>
    </source>
</evidence>
<gene>
    <name evidence="13" type="ORF">H1S06_12100</name>
</gene>
<dbReference type="Pfam" id="PF02558">
    <property type="entry name" value="ApbA"/>
    <property type="match status" value="1"/>
</dbReference>
<protein>
    <recommendedName>
        <fullName evidence="4 10">2-dehydropantoate 2-reductase</fullName>
        <ecNumber evidence="3 10">1.1.1.169</ecNumber>
    </recommendedName>
    <alternativeName>
        <fullName evidence="8 10">Ketopantoate reductase</fullName>
    </alternativeName>
</protein>
<feature type="domain" description="Ketopantoate reductase N-terminal" evidence="11">
    <location>
        <begin position="3"/>
        <end position="150"/>
    </location>
</feature>
<dbReference type="EC" id="1.1.1.169" evidence="3 10"/>
<dbReference type="RefSeq" id="WP_181740546.1">
    <property type="nucleotide sequence ID" value="NZ_JACEMT010000052.1"/>
</dbReference>
<dbReference type="Proteomes" id="UP000538931">
    <property type="component" value="Unassembled WGS sequence"/>
</dbReference>
<evidence type="ECO:0000256" key="1">
    <source>
        <dbReference type="ARBA" id="ARBA00004994"/>
    </source>
</evidence>
<dbReference type="PANTHER" id="PTHR43765">
    <property type="entry name" value="2-DEHYDROPANTOATE 2-REDUCTASE-RELATED"/>
    <property type="match status" value="1"/>
</dbReference>
<dbReference type="GO" id="GO:0005737">
    <property type="term" value="C:cytoplasm"/>
    <property type="evidence" value="ECO:0007669"/>
    <property type="project" value="TreeGrafter"/>
</dbReference>
<dbReference type="UniPathway" id="UPA00028">
    <property type="reaction ID" value="UER00004"/>
</dbReference>
<dbReference type="AlphaFoldDB" id="A0A7W1WZI3"/>
<dbReference type="GO" id="GO:0008677">
    <property type="term" value="F:2-dehydropantoate 2-reductase activity"/>
    <property type="evidence" value="ECO:0007669"/>
    <property type="project" value="UniProtKB-EC"/>
</dbReference>